<dbReference type="EMBL" id="HBIV01040236">
    <property type="protein sequence ID" value="CAE0676726.1"/>
    <property type="molecule type" value="Transcribed_RNA"/>
</dbReference>
<name>A0A7S3Z9Z0_9EUKA</name>
<dbReference type="Pfam" id="PF06320">
    <property type="entry name" value="GCN5L1"/>
    <property type="match status" value="1"/>
</dbReference>
<accession>A0A7S3Z9Z0</accession>
<evidence type="ECO:0000256" key="2">
    <source>
        <dbReference type="ARBA" id="ARBA00019577"/>
    </source>
</evidence>
<feature type="coiled-coil region" evidence="3">
    <location>
        <begin position="14"/>
        <end position="81"/>
    </location>
</feature>
<dbReference type="PANTHER" id="PTHR13073:SF0">
    <property type="entry name" value="BIOGENESIS OF LYSOSOME-RELATED ORGANELLES COMPLEX 1 SUBUNIT 1"/>
    <property type="match status" value="1"/>
</dbReference>
<keyword evidence="3" id="KW-0175">Coiled coil</keyword>
<evidence type="ECO:0000313" key="4">
    <source>
        <dbReference type="EMBL" id="CAE0676726.1"/>
    </source>
</evidence>
<dbReference type="AlphaFoldDB" id="A0A7S3Z9Z0"/>
<gene>
    <name evidence="4" type="ORF">LGLO00237_LOCUS28504</name>
</gene>
<proteinExistence type="inferred from homology"/>
<protein>
    <recommendedName>
        <fullName evidence="2">Biogenesis of lysosome-related organelles complex 1 subunit 1</fullName>
    </recommendedName>
</protein>
<dbReference type="InterPro" id="IPR009395">
    <property type="entry name" value="BLOC1S1"/>
</dbReference>
<sequence length="143" mass="15696">MASPPLEPTLSEIVAQHRKTSQQLRNDLEKEKQDFVKSVEELGRSLLDKLDKGVGKTYENQRRLEAEAKNLEGKAVTFANEINQWTTLYSSFNDALKELGDVKNWAQGIEADLNSINTSLTQVVSKARASSSGASAADKDAAT</sequence>
<reference evidence="4" key="1">
    <citation type="submission" date="2021-01" db="EMBL/GenBank/DDBJ databases">
        <authorList>
            <person name="Corre E."/>
            <person name="Pelletier E."/>
            <person name="Niang G."/>
            <person name="Scheremetjew M."/>
            <person name="Finn R."/>
            <person name="Kale V."/>
            <person name="Holt S."/>
            <person name="Cochrane G."/>
            <person name="Meng A."/>
            <person name="Brown T."/>
            <person name="Cohen L."/>
        </authorList>
    </citation>
    <scope>NUCLEOTIDE SEQUENCE</scope>
    <source>
        <strain evidence="4">CCCM811</strain>
    </source>
</reference>
<evidence type="ECO:0000256" key="3">
    <source>
        <dbReference type="SAM" id="Coils"/>
    </source>
</evidence>
<organism evidence="4">
    <name type="scientific">Lotharella globosa</name>
    <dbReference type="NCBI Taxonomy" id="91324"/>
    <lineage>
        <taxon>Eukaryota</taxon>
        <taxon>Sar</taxon>
        <taxon>Rhizaria</taxon>
        <taxon>Cercozoa</taxon>
        <taxon>Chlorarachniophyceae</taxon>
        <taxon>Lotharella</taxon>
    </lineage>
</organism>
<comment type="similarity">
    <text evidence="1">Belongs to the BLOC1S1 family.</text>
</comment>
<dbReference type="PANTHER" id="PTHR13073">
    <property type="entry name" value="BLOC-1 COMPLEX SUBUNIT 1"/>
    <property type="match status" value="1"/>
</dbReference>
<dbReference type="GO" id="GO:0016197">
    <property type="term" value="P:endosomal transport"/>
    <property type="evidence" value="ECO:0007669"/>
    <property type="project" value="TreeGrafter"/>
</dbReference>
<evidence type="ECO:0000256" key="1">
    <source>
        <dbReference type="ARBA" id="ARBA00007133"/>
    </source>
</evidence>
<dbReference type="GO" id="GO:0031083">
    <property type="term" value="C:BLOC-1 complex"/>
    <property type="evidence" value="ECO:0007669"/>
    <property type="project" value="InterPro"/>
</dbReference>